<evidence type="ECO:0000256" key="4">
    <source>
        <dbReference type="PROSITE-ProRule" id="PRU01006"/>
    </source>
</evidence>
<dbReference type="InterPro" id="IPR007810">
    <property type="entry name" value="Pep3/Vps18_beta-prop"/>
</dbReference>
<dbReference type="GO" id="GO:0048284">
    <property type="term" value="P:organelle fusion"/>
    <property type="evidence" value="ECO:0007669"/>
    <property type="project" value="TreeGrafter"/>
</dbReference>
<dbReference type="PANTHER" id="PTHR23323">
    <property type="entry name" value="VACUOLAR PROTEIN SORTING-ASSOCIATED PROTEIN"/>
    <property type="match status" value="1"/>
</dbReference>
<dbReference type="OMA" id="WIQREKW"/>
<organism evidence="7 8">
    <name type="scientific">Syncephalastrum racemosum</name>
    <name type="common">Filamentous fungus</name>
    <dbReference type="NCBI Taxonomy" id="13706"/>
    <lineage>
        <taxon>Eukaryota</taxon>
        <taxon>Fungi</taxon>
        <taxon>Fungi incertae sedis</taxon>
        <taxon>Mucoromycota</taxon>
        <taxon>Mucoromycotina</taxon>
        <taxon>Mucoromycetes</taxon>
        <taxon>Mucorales</taxon>
        <taxon>Syncephalastraceae</taxon>
        <taxon>Syncephalastrum</taxon>
    </lineage>
</organism>
<feature type="repeat" description="CHCR" evidence="4">
    <location>
        <begin position="671"/>
        <end position="828"/>
    </location>
</feature>
<dbReference type="GO" id="GO:0007033">
    <property type="term" value="P:vacuole organization"/>
    <property type="evidence" value="ECO:0007669"/>
    <property type="project" value="TreeGrafter"/>
</dbReference>
<evidence type="ECO:0000256" key="2">
    <source>
        <dbReference type="ARBA" id="ARBA00022771"/>
    </source>
</evidence>
<dbReference type="EMBL" id="MCGN01000002">
    <property type="protein sequence ID" value="ORZ01739.1"/>
    <property type="molecule type" value="Genomic_DNA"/>
</dbReference>
<evidence type="ECO:0000313" key="7">
    <source>
        <dbReference type="EMBL" id="ORZ01739.1"/>
    </source>
</evidence>
<dbReference type="GO" id="GO:0006886">
    <property type="term" value="P:intracellular protein transport"/>
    <property type="evidence" value="ECO:0007669"/>
    <property type="project" value="UniProtKB-UniRule"/>
</dbReference>
<evidence type="ECO:0000256" key="5">
    <source>
        <dbReference type="SAM" id="Coils"/>
    </source>
</evidence>
<proteinExistence type="predicted"/>
<feature type="domain" description="Pep3/Vps18 beta-propeller" evidence="6">
    <location>
        <begin position="59"/>
        <end position="440"/>
    </location>
</feature>
<dbReference type="GO" id="GO:0006904">
    <property type="term" value="P:vesicle docking involved in exocytosis"/>
    <property type="evidence" value="ECO:0007669"/>
    <property type="project" value="TreeGrafter"/>
</dbReference>
<feature type="coiled-coil region" evidence="5">
    <location>
        <begin position="865"/>
        <end position="899"/>
    </location>
</feature>
<dbReference type="GO" id="GO:0030674">
    <property type="term" value="F:protein-macromolecule adaptor activity"/>
    <property type="evidence" value="ECO:0007669"/>
    <property type="project" value="TreeGrafter"/>
</dbReference>
<dbReference type="GO" id="GO:0007032">
    <property type="term" value="P:endosome organization"/>
    <property type="evidence" value="ECO:0007669"/>
    <property type="project" value="TreeGrafter"/>
</dbReference>
<protein>
    <submittedName>
        <fullName evidence="7">Pep3/Vps18/deep orange family-domain-containing protein</fullName>
    </submittedName>
</protein>
<dbReference type="Pfam" id="PF05131">
    <property type="entry name" value="Pep3_Vps18"/>
    <property type="match status" value="1"/>
</dbReference>
<dbReference type="InterPro" id="IPR000547">
    <property type="entry name" value="Clathrin_H-chain/VPS_repeat"/>
</dbReference>
<evidence type="ECO:0000256" key="1">
    <source>
        <dbReference type="ARBA" id="ARBA00022723"/>
    </source>
</evidence>
<dbReference type="GO" id="GO:0008270">
    <property type="term" value="F:zinc ion binding"/>
    <property type="evidence" value="ECO:0007669"/>
    <property type="project" value="UniProtKB-KW"/>
</dbReference>
<gene>
    <name evidence="7" type="ORF">BCR43DRAFT_561894</name>
</gene>
<dbReference type="PANTHER" id="PTHR23323:SF26">
    <property type="entry name" value="VACUOLAR PROTEIN SORTING-ASSOCIATED PROTEIN 18 HOMOLOG"/>
    <property type="match status" value="1"/>
</dbReference>
<sequence>MSLIDDFNEAVEVVPAVSATFGDSTATNGYANGFEGNDNLRLETGYVSISTGFGQAEAPIFGLDYVQFQLPASLVDMAVSNNILIMALDTNRLLRIDLERPLDVEEIEITRKASDGKVTKLFFDPTGRHAIVTTDHGENFYLYEKWKRMKQLSKFKGVIISSVAWNKQATLTDPSTREILIGTRNGLIYETCLEPTDEFFRREEKYFKQVYSIHESTMPITGLHFEQFPVNNRKYFVMATTPTRIYQFVGYVGPASTANGARSSPGFGEEETTRGEKALFEGLFSKYDVNPGFQELPGELPYSELHFFSRFHDLQQQGVAQTFAWLTGPGIYHGDFVFGSQNVGDSVIDNVQLLQYPATPADDDSGQLVTEIPISVALTEFHFILLYKDRVRAVCQLNDQIVYEEMIPLNRGETMVGMAVDDIKKTFWIYTSLAIYELVIKNEERDVWKLYLEKKQYQTALQYCKDPAQKDKVYTAQAKDYFSQRRYQMSARYFAESTVPFEEVALKFIEERDALRIYLTSKLERFRKHDRTQKTIVATWLVEIYLSKLNEIEDMASSAHCTAANGTTDFDEQKAEVAEEFRSFLETYGPILHRPTTYKLIASHGRSDELLYYASLIGDYEQVINHWVVEKDWEKALEVLSKQANAEVFYKFSPILMENAPYETVNVWMRQPNLNPRQLIPSLLRYDHSKILDKVPQNQAIRYLSYVVTSLGNTDAAIHNLLLTLYATQPTQDETALLTFLKNEGREMYYNLDYALRLCSQNGRTQSCVHIYSQMGLYEEAVHLALKHHDLELARINADKPEDDDALRKKLWLYIAKHVVQENNDIKTAMAFLQQCDLLKIEDILPFFPDFVLIDDFKDEICSALEEYNIHIEDLKTEMDEATKSAESIRLDIRELKSRFAVINAVEKCYLCQFPLLTRQFYIFPYSTPRQSARTTVA</sequence>
<dbReference type="GO" id="GO:0005768">
    <property type="term" value="C:endosome"/>
    <property type="evidence" value="ECO:0007669"/>
    <property type="project" value="TreeGrafter"/>
</dbReference>
<dbReference type="AlphaFoldDB" id="A0A1X2HQY2"/>
<keyword evidence="2" id="KW-0863">Zinc-finger</keyword>
<keyword evidence="8" id="KW-1185">Reference proteome</keyword>
<name>A0A1X2HQY2_SYNRA</name>
<dbReference type="GO" id="GO:0030897">
    <property type="term" value="C:HOPS complex"/>
    <property type="evidence" value="ECO:0007669"/>
    <property type="project" value="TreeGrafter"/>
</dbReference>
<dbReference type="STRING" id="13706.A0A1X2HQY2"/>
<dbReference type="FunCoup" id="A0A1X2HQY2">
    <property type="interactions" value="611"/>
</dbReference>
<keyword evidence="3" id="KW-0862">Zinc</keyword>
<dbReference type="OrthoDB" id="1845386at2759"/>
<reference evidence="7 8" key="1">
    <citation type="submission" date="2016-07" db="EMBL/GenBank/DDBJ databases">
        <title>Pervasive Adenine N6-methylation of Active Genes in Fungi.</title>
        <authorList>
            <consortium name="DOE Joint Genome Institute"/>
            <person name="Mondo S.J."/>
            <person name="Dannebaum R.O."/>
            <person name="Kuo R.C."/>
            <person name="Labutti K."/>
            <person name="Haridas S."/>
            <person name="Kuo A."/>
            <person name="Salamov A."/>
            <person name="Ahrendt S.R."/>
            <person name="Lipzen A."/>
            <person name="Sullivan W."/>
            <person name="Andreopoulos W.B."/>
            <person name="Clum A."/>
            <person name="Lindquist E."/>
            <person name="Daum C."/>
            <person name="Ramamoorthy G.K."/>
            <person name="Gryganskyi A."/>
            <person name="Culley D."/>
            <person name="Magnuson J.K."/>
            <person name="James T.Y."/>
            <person name="O'Malley M.A."/>
            <person name="Stajich J.E."/>
            <person name="Spatafora J.W."/>
            <person name="Visel A."/>
            <person name="Grigoriev I.V."/>
        </authorList>
    </citation>
    <scope>NUCLEOTIDE SEQUENCE [LARGE SCALE GENOMIC DNA]</scope>
    <source>
        <strain evidence="7 8">NRRL 2496</strain>
    </source>
</reference>
<accession>A0A1X2HQY2</accession>
<dbReference type="Proteomes" id="UP000242180">
    <property type="component" value="Unassembled WGS sequence"/>
</dbReference>
<dbReference type="SUPFAM" id="SSF50978">
    <property type="entry name" value="WD40 repeat-like"/>
    <property type="match status" value="1"/>
</dbReference>
<evidence type="ECO:0000259" key="6">
    <source>
        <dbReference type="Pfam" id="PF05131"/>
    </source>
</evidence>
<keyword evidence="1" id="KW-0479">Metal-binding</keyword>
<evidence type="ECO:0000313" key="8">
    <source>
        <dbReference type="Proteomes" id="UP000242180"/>
    </source>
</evidence>
<dbReference type="InterPro" id="IPR036322">
    <property type="entry name" value="WD40_repeat_dom_sf"/>
</dbReference>
<evidence type="ECO:0000256" key="3">
    <source>
        <dbReference type="ARBA" id="ARBA00022833"/>
    </source>
</evidence>
<comment type="caution">
    <text evidence="7">The sequence shown here is derived from an EMBL/GenBank/DDBJ whole genome shotgun (WGS) entry which is preliminary data.</text>
</comment>
<dbReference type="PROSITE" id="PS50236">
    <property type="entry name" value="CHCR"/>
    <property type="match status" value="1"/>
</dbReference>
<dbReference type="InParanoid" id="A0A1X2HQY2"/>
<keyword evidence="5" id="KW-0175">Coiled coil</keyword>